<dbReference type="EMBL" id="CP059399">
    <property type="protein sequence ID" value="QLY29632.1"/>
    <property type="molecule type" value="Genomic_DNA"/>
</dbReference>
<accession>A0A7D6V7M0</accession>
<dbReference type="KEGG" id="nhu:H0264_31020"/>
<dbReference type="RefSeq" id="WP_181580836.1">
    <property type="nucleotide sequence ID" value="NZ_CP059399.1"/>
</dbReference>
<evidence type="ECO:0000313" key="1">
    <source>
        <dbReference type="EMBL" id="QLY29632.1"/>
    </source>
</evidence>
<protein>
    <submittedName>
        <fullName evidence="1">Uncharacterized protein</fullName>
    </submittedName>
</protein>
<sequence length="167" mass="18228">MTAGTFAVHAYPAIDYVRPDGRPCLGPEGVHYVLNPGDTRATALLVDPDDDLGCLGITGSGGANIVCAHCRSKVGFRIDDCGTWQQTLLRAGVVRRIDVPSTVTPDVIRYPQVDSGLVDRAQWRHGDRVHDFQRAEIAGPGLDRWFGESSWRDEVEQAQRDSTQSPG</sequence>
<gene>
    <name evidence="1" type="ORF">H0264_31020</name>
</gene>
<name>A0A7D6V7M0_9NOCA</name>
<proteinExistence type="predicted"/>
<dbReference type="Proteomes" id="UP000515512">
    <property type="component" value="Chromosome"/>
</dbReference>
<reference evidence="1 2" key="1">
    <citation type="submission" date="2020-07" db="EMBL/GenBank/DDBJ databases">
        <authorList>
            <person name="Zhuang K."/>
            <person name="Ran Y."/>
        </authorList>
    </citation>
    <scope>NUCLEOTIDE SEQUENCE [LARGE SCALE GENOMIC DNA]</scope>
    <source>
        <strain evidence="1 2">WCH-YHL-001</strain>
    </source>
</reference>
<dbReference type="AlphaFoldDB" id="A0A7D6V7M0"/>
<keyword evidence="2" id="KW-1185">Reference proteome</keyword>
<evidence type="ECO:0000313" key="2">
    <source>
        <dbReference type="Proteomes" id="UP000515512"/>
    </source>
</evidence>
<organism evidence="1 2">
    <name type="scientific">Nocardia huaxiensis</name>
    <dbReference type="NCBI Taxonomy" id="2755382"/>
    <lineage>
        <taxon>Bacteria</taxon>
        <taxon>Bacillati</taxon>
        <taxon>Actinomycetota</taxon>
        <taxon>Actinomycetes</taxon>
        <taxon>Mycobacteriales</taxon>
        <taxon>Nocardiaceae</taxon>
        <taxon>Nocardia</taxon>
    </lineage>
</organism>